<organism evidence="14 15">
    <name type="scientific">Pseudonocardia alaniniphila</name>
    <dbReference type="NCBI Taxonomy" id="75291"/>
    <lineage>
        <taxon>Bacteria</taxon>
        <taxon>Bacillati</taxon>
        <taxon>Actinomycetota</taxon>
        <taxon>Actinomycetes</taxon>
        <taxon>Pseudonocardiales</taxon>
        <taxon>Pseudonocardiaceae</taxon>
        <taxon>Pseudonocardia</taxon>
    </lineage>
</organism>
<keyword evidence="7" id="KW-0547">Nucleotide-binding</keyword>
<dbReference type="Gene3D" id="3.30.565.10">
    <property type="entry name" value="Histidine kinase-like ATPase, C-terminal domain"/>
    <property type="match status" value="1"/>
</dbReference>
<reference evidence="14 15" key="1">
    <citation type="submission" date="2022-03" db="EMBL/GenBank/DDBJ databases">
        <title>Pseudonocardia alaer sp. nov., a novel actinomycete isolated from reed forest soil.</title>
        <authorList>
            <person name="Wang L."/>
        </authorList>
    </citation>
    <scope>NUCLEOTIDE SEQUENCE [LARGE SCALE GENOMIC DNA]</scope>
    <source>
        <strain evidence="14 15">Y-16303</strain>
    </source>
</reference>
<dbReference type="InterPro" id="IPR003594">
    <property type="entry name" value="HATPase_dom"/>
</dbReference>
<sequence>MSERIARLAAGSGTRAPAHALFRRLALINGTVFTVGTLVLAVSPATVSSPVLLTELPVLIVGLALILAANTLLVRRSLAPLDALTALMQRVDLLRSRDRLAERGNGDLTHVIETFNAMLDRLETERDTSSADALAAQEGERRRIARELHDEIGQSLTAALLSLKRAVDRAPADLAEELHAVQEAVRASLDEVRQVARRLRPDVLEDLGLASALTALVTEFTQVSGISVKRVADVELPVLSSEVELVLFRITQESLTNVARHAHATHVELAVHATPEAVTLRVTDDGRGGVLHEGAGIRGMRERALLIGADLTITTPNGGGTDVRLVVPTVTQQRRNP</sequence>
<dbReference type="InterPro" id="IPR050482">
    <property type="entry name" value="Sensor_HK_TwoCompSys"/>
</dbReference>
<keyword evidence="8 14" id="KW-0418">Kinase</keyword>
<name>A0ABS9TD59_9PSEU</name>
<dbReference type="InterPro" id="IPR011712">
    <property type="entry name" value="Sig_transdc_His_kin_sub3_dim/P"/>
</dbReference>
<evidence type="ECO:0000313" key="15">
    <source>
        <dbReference type="Proteomes" id="UP001299970"/>
    </source>
</evidence>
<keyword evidence="12" id="KW-0472">Membrane</keyword>
<dbReference type="PROSITE" id="PS50885">
    <property type="entry name" value="HAMP"/>
    <property type="match status" value="1"/>
</dbReference>
<accession>A0ABS9TD59</accession>
<keyword evidence="15" id="KW-1185">Reference proteome</keyword>
<dbReference type="Pfam" id="PF07730">
    <property type="entry name" value="HisKA_3"/>
    <property type="match status" value="1"/>
</dbReference>
<dbReference type="PANTHER" id="PTHR24421">
    <property type="entry name" value="NITRATE/NITRITE SENSOR PROTEIN NARX-RELATED"/>
    <property type="match status" value="1"/>
</dbReference>
<dbReference type="Proteomes" id="UP001299970">
    <property type="component" value="Unassembled WGS sequence"/>
</dbReference>
<evidence type="ECO:0000313" key="14">
    <source>
        <dbReference type="EMBL" id="MCH6166458.1"/>
    </source>
</evidence>
<dbReference type="SUPFAM" id="SSF55874">
    <property type="entry name" value="ATPase domain of HSP90 chaperone/DNA topoisomerase II/histidine kinase"/>
    <property type="match status" value="1"/>
</dbReference>
<dbReference type="Pfam" id="PF02518">
    <property type="entry name" value="HATPase_c"/>
    <property type="match status" value="1"/>
</dbReference>
<comment type="subcellular location">
    <subcellularLocation>
        <location evidence="2">Membrane</location>
    </subcellularLocation>
</comment>
<dbReference type="CDD" id="cd16917">
    <property type="entry name" value="HATPase_UhpB-NarQ-NarX-like"/>
    <property type="match status" value="1"/>
</dbReference>
<gene>
    <name evidence="14" type="ORF">MMF94_12265</name>
</gene>
<evidence type="ECO:0000256" key="1">
    <source>
        <dbReference type="ARBA" id="ARBA00000085"/>
    </source>
</evidence>
<feature type="transmembrane region" description="Helical" evidence="12">
    <location>
        <begin position="56"/>
        <end position="74"/>
    </location>
</feature>
<keyword evidence="5" id="KW-0808">Transferase</keyword>
<evidence type="ECO:0000256" key="9">
    <source>
        <dbReference type="ARBA" id="ARBA00022840"/>
    </source>
</evidence>
<feature type="transmembrane region" description="Helical" evidence="12">
    <location>
        <begin position="21"/>
        <end position="44"/>
    </location>
</feature>
<dbReference type="EMBL" id="JAKXMK010000009">
    <property type="protein sequence ID" value="MCH6166458.1"/>
    <property type="molecule type" value="Genomic_DNA"/>
</dbReference>
<evidence type="ECO:0000256" key="2">
    <source>
        <dbReference type="ARBA" id="ARBA00004370"/>
    </source>
</evidence>
<dbReference type="Gene3D" id="1.20.5.1930">
    <property type="match status" value="1"/>
</dbReference>
<evidence type="ECO:0000256" key="8">
    <source>
        <dbReference type="ARBA" id="ARBA00022777"/>
    </source>
</evidence>
<keyword evidence="11" id="KW-0902">Two-component regulatory system</keyword>
<dbReference type="InterPro" id="IPR003660">
    <property type="entry name" value="HAMP_dom"/>
</dbReference>
<evidence type="ECO:0000256" key="7">
    <source>
        <dbReference type="ARBA" id="ARBA00022741"/>
    </source>
</evidence>
<evidence type="ECO:0000256" key="11">
    <source>
        <dbReference type="ARBA" id="ARBA00023012"/>
    </source>
</evidence>
<dbReference type="RefSeq" id="WP_241036488.1">
    <property type="nucleotide sequence ID" value="NZ_BAAAJF010000002.1"/>
</dbReference>
<dbReference type="GO" id="GO:0016301">
    <property type="term" value="F:kinase activity"/>
    <property type="evidence" value="ECO:0007669"/>
    <property type="project" value="UniProtKB-KW"/>
</dbReference>
<evidence type="ECO:0000256" key="3">
    <source>
        <dbReference type="ARBA" id="ARBA00012438"/>
    </source>
</evidence>
<evidence type="ECO:0000256" key="10">
    <source>
        <dbReference type="ARBA" id="ARBA00022989"/>
    </source>
</evidence>
<dbReference type="SMART" id="SM00304">
    <property type="entry name" value="HAMP"/>
    <property type="match status" value="1"/>
</dbReference>
<evidence type="ECO:0000259" key="13">
    <source>
        <dbReference type="PROSITE" id="PS50885"/>
    </source>
</evidence>
<keyword evidence="6 12" id="KW-0812">Transmembrane</keyword>
<evidence type="ECO:0000256" key="5">
    <source>
        <dbReference type="ARBA" id="ARBA00022679"/>
    </source>
</evidence>
<feature type="domain" description="HAMP" evidence="13">
    <location>
        <begin position="75"/>
        <end position="127"/>
    </location>
</feature>
<keyword evidence="10 12" id="KW-1133">Transmembrane helix</keyword>
<dbReference type="InterPro" id="IPR036890">
    <property type="entry name" value="HATPase_C_sf"/>
</dbReference>
<dbReference type="Pfam" id="PF00672">
    <property type="entry name" value="HAMP"/>
    <property type="match status" value="1"/>
</dbReference>
<evidence type="ECO:0000256" key="12">
    <source>
        <dbReference type="SAM" id="Phobius"/>
    </source>
</evidence>
<comment type="catalytic activity">
    <reaction evidence="1">
        <text>ATP + protein L-histidine = ADP + protein N-phospho-L-histidine.</text>
        <dbReference type="EC" id="2.7.13.3"/>
    </reaction>
</comment>
<proteinExistence type="predicted"/>
<keyword evidence="9" id="KW-0067">ATP-binding</keyword>
<protein>
    <recommendedName>
        <fullName evidence="3">histidine kinase</fullName>
        <ecNumber evidence="3">2.7.13.3</ecNumber>
    </recommendedName>
</protein>
<dbReference type="EC" id="2.7.13.3" evidence="3"/>
<evidence type="ECO:0000256" key="4">
    <source>
        <dbReference type="ARBA" id="ARBA00022553"/>
    </source>
</evidence>
<dbReference type="PANTHER" id="PTHR24421:SF10">
    <property type="entry name" value="NITRATE_NITRITE SENSOR PROTEIN NARQ"/>
    <property type="match status" value="1"/>
</dbReference>
<evidence type="ECO:0000256" key="6">
    <source>
        <dbReference type="ARBA" id="ARBA00022692"/>
    </source>
</evidence>
<comment type="caution">
    <text evidence="14">The sequence shown here is derived from an EMBL/GenBank/DDBJ whole genome shotgun (WGS) entry which is preliminary data.</text>
</comment>
<keyword evidence="4" id="KW-0597">Phosphoprotein</keyword>